<evidence type="ECO:0000313" key="1">
    <source>
        <dbReference type="EMBL" id="SVC53005.1"/>
    </source>
</evidence>
<reference evidence="1" key="1">
    <citation type="submission" date="2018-05" db="EMBL/GenBank/DDBJ databases">
        <authorList>
            <person name="Lanie J.A."/>
            <person name="Ng W.-L."/>
            <person name="Kazmierczak K.M."/>
            <person name="Andrzejewski T.M."/>
            <person name="Davidsen T.M."/>
            <person name="Wayne K.J."/>
            <person name="Tettelin H."/>
            <person name="Glass J.I."/>
            <person name="Rusch D."/>
            <person name="Podicherti R."/>
            <person name="Tsui H.-C.T."/>
            <person name="Winkler M.E."/>
        </authorList>
    </citation>
    <scope>NUCLEOTIDE SEQUENCE</scope>
</reference>
<dbReference type="AlphaFoldDB" id="A0A382MXZ7"/>
<accession>A0A382MXZ7</accession>
<sequence>NDFQKLNAGGDHRANFTNARAAYAYVKDVMRLDFASSSEHDVRLFNEAAWTESRQITTDFYEPNHFTTFFAYEWTPGFNHHIVIYNEHDTEVFHWEHSQSLPELWDKLEKQGKPAITIPHITWQFEDHIAWEHLNNKFRRIGEIYSLWNSRFLTLPDDQPQRFELGTENKWSYQHAWANGHKVGLIGSTDNHLGHPGANNYSIYTFHTGGLAAVIANKNTREDLWEGMHDRRTYGTTGTKIYVDFQINDHPMGIEFETDSPPILSAKVAGTNDLKTVEIVKYSNGNYRTIYKENPNGPIAQFSTRDETFKSNSFYYLRVTQMEEYPGRPYSHSTSDMAWSSPIWVNYKD</sequence>
<organism evidence="1">
    <name type="scientific">marine metagenome</name>
    <dbReference type="NCBI Taxonomy" id="408172"/>
    <lineage>
        <taxon>unclassified sequences</taxon>
        <taxon>metagenomes</taxon>
        <taxon>ecological metagenomes</taxon>
    </lineage>
</organism>
<gene>
    <name evidence="1" type="ORF">METZ01_LOCUS305859</name>
</gene>
<name>A0A382MXZ7_9ZZZZ</name>
<dbReference type="Gene3D" id="3.20.20.140">
    <property type="entry name" value="Metal-dependent hydrolases"/>
    <property type="match status" value="1"/>
</dbReference>
<evidence type="ECO:0008006" key="2">
    <source>
        <dbReference type="Google" id="ProtNLM"/>
    </source>
</evidence>
<protein>
    <recommendedName>
        <fullName evidence="2">DUF3604 domain-containing protein</fullName>
    </recommendedName>
</protein>
<dbReference type="EMBL" id="UINC01096260">
    <property type="protein sequence ID" value="SVC53005.1"/>
    <property type="molecule type" value="Genomic_DNA"/>
</dbReference>
<dbReference type="Pfam" id="PF12228">
    <property type="entry name" value="DUF3604"/>
    <property type="match status" value="2"/>
</dbReference>
<dbReference type="InterPro" id="IPR022028">
    <property type="entry name" value="DUF3604"/>
</dbReference>
<feature type="non-terminal residue" evidence="1">
    <location>
        <position position="1"/>
    </location>
</feature>
<proteinExistence type="predicted"/>